<protein>
    <recommendedName>
        <fullName evidence="2">Transglutaminase-like domain-containing protein</fullName>
    </recommendedName>
</protein>
<feature type="transmembrane region" description="Helical" evidence="1">
    <location>
        <begin position="52"/>
        <end position="73"/>
    </location>
</feature>
<feature type="transmembrane region" description="Helical" evidence="1">
    <location>
        <begin position="168"/>
        <end position="189"/>
    </location>
</feature>
<keyword evidence="1" id="KW-0812">Transmembrane</keyword>
<feature type="transmembrane region" description="Helical" evidence="1">
    <location>
        <begin position="761"/>
        <end position="782"/>
    </location>
</feature>
<dbReference type="AlphaFoldDB" id="A0A8J6LUM4"/>
<feature type="transmembrane region" description="Helical" evidence="1">
    <location>
        <begin position="85"/>
        <end position="102"/>
    </location>
</feature>
<dbReference type="InterPro" id="IPR038765">
    <property type="entry name" value="Papain-like_cys_pep_sf"/>
</dbReference>
<sequence length="905" mass="101017">MKHPISLPSWLKKRLSHRAAPQDRAPLLQNEDFVLDEEPCDTSEKKLPRWRFFMALALYLYCAASFLCTFFSLYDIADWRLPPQWLAAATAGAALPFCLPVVRRHPHITGAVVILVAGGATWYFGAGTQTARWGLYAIVNDVIDRINLSTTRFIAPLRLPAQHDTLENIHICLFYLLALCLLFTAFAVLCRPNIFFFALPTGACLMVGMSYDMQPNYIAFVALIIGWVLVGFLQISVHGSRRRAQFCTRLKKGGTYSSLFVSRFVQEEVRYGAGLTCCVFLMALFALSVGAGLAVFSPPVYQSAPVLAVRQRLGKALVPRKAGQRACDLYNGQVAMTTSYTSMLYMQEPRDLRLRAANTGQTQYFKGFVGAAYLGDRWQSLAEDRAASEGRQFSSSGRHVQNIPADYLALNGPVIKNPALDTVYRGQTDILLLDVMELATRRFTYIPYHASYRDTTTLDMGRDKITGENVYIDVPTEVDPDATMFPRTDRYAGSYSFDYWATPSLLDCDMLGPLQAAAEQNSSAAVLLADESCYRDFVYDYYTRLPENSLWQIRSTYTPQARQQAGSLSGFVERVRADLAATATFSLIENPRPPQGQDYIEHFLYTTKQGHSAHFASAATAMFRAAGIPARYVEGYRADPDDLQAGTADFVTQLAAADGSQLPAQGYTCTLTEKNHHAWVELYIDGFGWVPVEVSPGFVQKTDFDPSLYTGQPLTAKESGGTQPQQVQQQAESAAGPSIGQALKKYGTFSSRVYNLSFLTIGWALIYLLVLALACWLLYLGLRRYVRLHREKRRFYTGDARRDAVALYRYTRRVLACAGVQVAAGASYQAYYQALARALPPQSDRQREDFAQLLQRVLAVGFGAQPLTAQQMADCLEKTQGLVEALYRTLGPIRRLRLRLIQALW</sequence>
<organism evidence="3 4">
    <name type="scientific">Neobittarella massiliensis</name>
    <name type="common">ex Bilen et al. 2018</name>
    <dbReference type="NCBI Taxonomy" id="2041842"/>
    <lineage>
        <taxon>Bacteria</taxon>
        <taxon>Bacillati</taxon>
        <taxon>Bacillota</taxon>
        <taxon>Clostridia</taxon>
        <taxon>Eubacteriales</taxon>
        <taxon>Oscillospiraceae</taxon>
        <taxon>Neobittarella (ex Bilen et al. 2018)</taxon>
    </lineage>
</organism>
<feature type="transmembrane region" description="Helical" evidence="1">
    <location>
        <begin position="217"/>
        <end position="235"/>
    </location>
</feature>
<evidence type="ECO:0000259" key="2">
    <source>
        <dbReference type="SMART" id="SM00460"/>
    </source>
</evidence>
<dbReference type="InterPro" id="IPR002931">
    <property type="entry name" value="Transglutaminase-like"/>
</dbReference>
<dbReference type="Proteomes" id="UP000597668">
    <property type="component" value="Unassembled WGS sequence"/>
</dbReference>
<dbReference type="SMART" id="SM00460">
    <property type="entry name" value="TGc"/>
    <property type="match status" value="1"/>
</dbReference>
<feature type="transmembrane region" description="Helical" evidence="1">
    <location>
        <begin position="194"/>
        <end position="211"/>
    </location>
</feature>
<dbReference type="Pfam" id="PF01841">
    <property type="entry name" value="Transglut_core"/>
    <property type="match status" value="1"/>
</dbReference>
<dbReference type="InterPro" id="IPR052901">
    <property type="entry name" value="Bact_TGase-like"/>
</dbReference>
<dbReference type="PANTHER" id="PTHR42736:SF1">
    <property type="entry name" value="PROTEIN-GLUTAMINE GAMMA-GLUTAMYLTRANSFERASE"/>
    <property type="match status" value="1"/>
</dbReference>
<reference evidence="3" key="1">
    <citation type="submission" date="2020-08" db="EMBL/GenBank/DDBJ databases">
        <authorList>
            <person name="Liu C."/>
            <person name="Sun Q."/>
        </authorList>
    </citation>
    <scope>NUCLEOTIDE SEQUENCE</scope>
    <source>
        <strain evidence="3">NSJ-65</strain>
    </source>
</reference>
<evidence type="ECO:0000313" key="3">
    <source>
        <dbReference type="EMBL" id="MBC3515910.1"/>
    </source>
</evidence>
<name>A0A8J6LUM4_9FIRM</name>
<evidence type="ECO:0000256" key="1">
    <source>
        <dbReference type="SAM" id="Phobius"/>
    </source>
</evidence>
<dbReference type="PANTHER" id="PTHR42736">
    <property type="entry name" value="PROTEIN-GLUTAMINE GAMMA-GLUTAMYLTRANSFERASE"/>
    <property type="match status" value="1"/>
</dbReference>
<keyword evidence="1" id="KW-0472">Membrane</keyword>
<dbReference type="EMBL" id="JACOGI010000001">
    <property type="protein sequence ID" value="MBC3515910.1"/>
    <property type="molecule type" value="Genomic_DNA"/>
</dbReference>
<accession>A0A8J6LUM4</accession>
<dbReference type="Gene3D" id="3.10.620.30">
    <property type="match status" value="1"/>
</dbReference>
<keyword evidence="1" id="KW-1133">Transmembrane helix</keyword>
<dbReference type="RefSeq" id="WP_186487755.1">
    <property type="nucleotide sequence ID" value="NZ_JACOGI010000001.1"/>
</dbReference>
<feature type="transmembrane region" description="Helical" evidence="1">
    <location>
        <begin position="273"/>
        <end position="296"/>
    </location>
</feature>
<dbReference type="SUPFAM" id="SSF54001">
    <property type="entry name" value="Cysteine proteinases"/>
    <property type="match status" value="1"/>
</dbReference>
<feature type="domain" description="Transglutaminase-like" evidence="2">
    <location>
        <begin position="604"/>
        <end position="696"/>
    </location>
</feature>
<comment type="caution">
    <text evidence="3">The sequence shown here is derived from an EMBL/GenBank/DDBJ whole genome shotgun (WGS) entry which is preliminary data.</text>
</comment>
<gene>
    <name evidence="3" type="ORF">H8K20_05810</name>
</gene>
<proteinExistence type="predicted"/>
<feature type="transmembrane region" description="Helical" evidence="1">
    <location>
        <begin position="109"/>
        <end position="126"/>
    </location>
</feature>
<evidence type="ECO:0000313" key="4">
    <source>
        <dbReference type="Proteomes" id="UP000597668"/>
    </source>
</evidence>
<keyword evidence="4" id="KW-1185">Reference proteome</keyword>